<gene>
    <name evidence="1" type="ORF">ABR189_19460</name>
</gene>
<proteinExistence type="predicted"/>
<accession>A0ABV2TB93</accession>
<comment type="caution">
    <text evidence="1">The sequence shown here is derived from an EMBL/GenBank/DDBJ whole genome shotgun (WGS) entry which is preliminary data.</text>
</comment>
<keyword evidence="2" id="KW-1185">Reference proteome</keyword>
<protein>
    <submittedName>
        <fullName evidence="1">Uncharacterized protein</fullName>
    </submittedName>
</protein>
<evidence type="ECO:0000313" key="2">
    <source>
        <dbReference type="Proteomes" id="UP001549749"/>
    </source>
</evidence>
<name>A0ABV2TB93_9BACT</name>
<dbReference type="RefSeq" id="WP_354662139.1">
    <property type="nucleotide sequence ID" value="NZ_JBEXAC010000002.1"/>
</dbReference>
<reference evidence="1 2" key="1">
    <citation type="submission" date="2024-06" db="EMBL/GenBank/DDBJ databases">
        <title>Chitinophaga defluvii sp. nov., isolated from municipal sewage.</title>
        <authorList>
            <person name="Zhang L."/>
        </authorList>
    </citation>
    <scope>NUCLEOTIDE SEQUENCE [LARGE SCALE GENOMIC DNA]</scope>
    <source>
        <strain evidence="1 2">H8</strain>
    </source>
</reference>
<sequence length="112" mass="13296">MANMPDHHLEETARWAQETFEVAVPQHISAELLEELLAERLELLISRNFQQFVFLLYRLDIPENKVRHILDDVSVTAPYKKIAALIIERQLQKIKSRETFKNTNLPDDEERW</sequence>
<organism evidence="1 2">
    <name type="scientific">Chitinophaga defluvii</name>
    <dbReference type="NCBI Taxonomy" id="3163343"/>
    <lineage>
        <taxon>Bacteria</taxon>
        <taxon>Pseudomonadati</taxon>
        <taxon>Bacteroidota</taxon>
        <taxon>Chitinophagia</taxon>
        <taxon>Chitinophagales</taxon>
        <taxon>Chitinophagaceae</taxon>
        <taxon>Chitinophaga</taxon>
    </lineage>
</organism>
<dbReference type="Proteomes" id="UP001549749">
    <property type="component" value="Unassembled WGS sequence"/>
</dbReference>
<dbReference type="EMBL" id="JBEXAC010000002">
    <property type="protein sequence ID" value="MET6999575.1"/>
    <property type="molecule type" value="Genomic_DNA"/>
</dbReference>
<evidence type="ECO:0000313" key="1">
    <source>
        <dbReference type="EMBL" id="MET6999575.1"/>
    </source>
</evidence>